<accession>A0A9W6XZV8</accession>
<evidence type="ECO:0000313" key="2">
    <source>
        <dbReference type="Proteomes" id="UP001165121"/>
    </source>
</evidence>
<organism evidence="1 2">
    <name type="scientific">Phytophthora fragariaefolia</name>
    <dbReference type="NCBI Taxonomy" id="1490495"/>
    <lineage>
        <taxon>Eukaryota</taxon>
        <taxon>Sar</taxon>
        <taxon>Stramenopiles</taxon>
        <taxon>Oomycota</taxon>
        <taxon>Peronosporomycetes</taxon>
        <taxon>Peronosporales</taxon>
        <taxon>Peronosporaceae</taxon>
        <taxon>Phytophthora</taxon>
    </lineage>
</organism>
<comment type="caution">
    <text evidence="1">The sequence shown here is derived from an EMBL/GenBank/DDBJ whole genome shotgun (WGS) entry which is preliminary data.</text>
</comment>
<protein>
    <submittedName>
        <fullName evidence="1">Unnamed protein product</fullName>
    </submittedName>
</protein>
<keyword evidence="2" id="KW-1185">Reference proteome</keyword>
<dbReference type="Proteomes" id="UP001165121">
    <property type="component" value="Unassembled WGS sequence"/>
</dbReference>
<proteinExistence type="predicted"/>
<dbReference type="EMBL" id="BSXT01002408">
    <property type="protein sequence ID" value="GMF48792.1"/>
    <property type="molecule type" value="Genomic_DNA"/>
</dbReference>
<sequence length="174" mass="18726">MVASPLAALSDALLGSVPADASAQELEDVDWTLVSAALAALRLRTQETLTELATALDPPDATAREDTVEEHNELLALHTELKLLQPQLTVAEQHFTQLESIVRPGLDKLQTLQTRAKYLEAAVQVEQLSQEAKSRAVQATPDALEAFRVFAAFAAAIPEQLTAIRVGIQPAKVV</sequence>
<name>A0A9W6XZV8_9STRA</name>
<gene>
    <name evidence="1" type="ORF">Pfra01_001901500</name>
</gene>
<dbReference type="AlphaFoldDB" id="A0A9W6XZV8"/>
<reference evidence="1" key="1">
    <citation type="submission" date="2023-04" db="EMBL/GenBank/DDBJ databases">
        <title>Phytophthora fragariaefolia NBRC 109709.</title>
        <authorList>
            <person name="Ichikawa N."/>
            <person name="Sato H."/>
            <person name="Tonouchi N."/>
        </authorList>
    </citation>
    <scope>NUCLEOTIDE SEQUENCE</scope>
    <source>
        <strain evidence="1">NBRC 109709</strain>
    </source>
</reference>
<evidence type="ECO:0000313" key="1">
    <source>
        <dbReference type="EMBL" id="GMF48792.1"/>
    </source>
</evidence>